<organism evidence="2 3">
    <name type="scientific">Austropuccinia psidii MF-1</name>
    <dbReference type="NCBI Taxonomy" id="1389203"/>
    <lineage>
        <taxon>Eukaryota</taxon>
        <taxon>Fungi</taxon>
        <taxon>Dikarya</taxon>
        <taxon>Basidiomycota</taxon>
        <taxon>Pucciniomycotina</taxon>
        <taxon>Pucciniomycetes</taxon>
        <taxon>Pucciniales</taxon>
        <taxon>Sphaerophragmiaceae</taxon>
        <taxon>Austropuccinia</taxon>
    </lineage>
</organism>
<feature type="region of interest" description="Disordered" evidence="1">
    <location>
        <begin position="1"/>
        <end position="75"/>
    </location>
</feature>
<proteinExistence type="predicted"/>
<feature type="compositionally biased region" description="Basic and acidic residues" evidence="1">
    <location>
        <begin position="41"/>
        <end position="50"/>
    </location>
</feature>
<evidence type="ECO:0000313" key="3">
    <source>
        <dbReference type="Proteomes" id="UP000765509"/>
    </source>
</evidence>
<sequence>MPPTRSGTSYNPSSSSQKGDGCDYGQSQSVTEGQGSVNGYETEKLCHSKTDNTFLPSNRADTTTRSLSEHIQSQPEGLQQCIAAQRVPDPFRSVEKLNDLLADCEKIPGPYQNLPVAQWMAYID</sequence>
<dbReference type="EMBL" id="AVOT02001286">
    <property type="protein sequence ID" value="MBW0466382.1"/>
    <property type="molecule type" value="Genomic_DNA"/>
</dbReference>
<name>A0A9Q3BK30_9BASI</name>
<comment type="caution">
    <text evidence="2">The sequence shown here is derived from an EMBL/GenBank/DDBJ whole genome shotgun (WGS) entry which is preliminary data.</text>
</comment>
<evidence type="ECO:0000313" key="2">
    <source>
        <dbReference type="EMBL" id="MBW0466382.1"/>
    </source>
</evidence>
<feature type="compositionally biased region" description="Polar residues" evidence="1">
    <location>
        <begin position="25"/>
        <end position="39"/>
    </location>
</feature>
<feature type="compositionally biased region" description="Polar residues" evidence="1">
    <location>
        <begin position="1"/>
        <end position="18"/>
    </location>
</feature>
<keyword evidence="3" id="KW-1185">Reference proteome</keyword>
<feature type="compositionally biased region" description="Polar residues" evidence="1">
    <location>
        <begin position="51"/>
        <end position="75"/>
    </location>
</feature>
<gene>
    <name evidence="2" type="ORF">O181_006097</name>
</gene>
<reference evidence="2" key="1">
    <citation type="submission" date="2021-03" db="EMBL/GenBank/DDBJ databases">
        <title>Draft genome sequence of rust myrtle Austropuccinia psidii MF-1, a brazilian biotype.</title>
        <authorList>
            <person name="Quecine M.C."/>
            <person name="Pachon D.M.R."/>
            <person name="Bonatelli M.L."/>
            <person name="Correr F.H."/>
            <person name="Franceschini L.M."/>
            <person name="Leite T.F."/>
            <person name="Margarido G.R.A."/>
            <person name="Almeida C.A."/>
            <person name="Ferrarezi J.A."/>
            <person name="Labate C.A."/>
        </authorList>
    </citation>
    <scope>NUCLEOTIDE SEQUENCE</scope>
    <source>
        <strain evidence="2">MF-1</strain>
    </source>
</reference>
<dbReference type="Proteomes" id="UP000765509">
    <property type="component" value="Unassembled WGS sequence"/>
</dbReference>
<evidence type="ECO:0000256" key="1">
    <source>
        <dbReference type="SAM" id="MobiDB-lite"/>
    </source>
</evidence>
<accession>A0A9Q3BK30</accession>
<dbReference type="AlphaFoldDB" id="A0A9Q3BK30"/>
<protein>
    <submittedName>
        <fullName evidence="2">Uncharacterized protein</fullName>
    </submittedName>
</protein>